<comment type="caution">
    <text evidence="1">The sequence shown here is derived from an EMBL/GenBank/DDBJ whole genome shotgun (WGS) entry which is preliminary data.</text>
</comment>
<dbReference type="RefSeq" id="WP_211858301.1">
    <property type="nucleotide sequence ID" value="NZ_JAAGBB010000101.1"/>
</dbReference>
<proteinExistence type="predicted"/>
<evidence type="ECO:0000313" key="1">
    <source>
        <dbReference type="EMBL" id="MBR0669346.1"/>
    </source>
</evidence>
<accession>A0ABS5F9W6</accession>
<name>A0ABS5F9W6_9PROT</name>
<reference evidence="2" key="1">
    <citation type="journal article" date="2021" name="Syst. Appl. Microbiol.">
        <title>Roseomonas hellenica sp. nov., isolated from roots of wild-growing Alkanna tinctoria.</title>
        <authorList>
            <person name="Rat A."/>
            <person name="Naranjo H.D."/>
            <person name="Lebbe L."/>
            <person name="Cnockaert M."/>
            <person name="Krigas N."/>
            <person name="Grigoriadou K."/>
            <person name="Maloupa E."/>
            <person name="Willems A."/>
        </authorList>
    </citation>
    <scope>NUCLEOTIDE SEQUENCE [LARGE SCALE GENOMIC DNA]</scope>
    <source>
        <strain evidence="2">LMG 31523</strain>
    </source>
</reference>
<organism evidence="1 2">
    <name type="scientific">Plastoroseomonas hellenica</name>
    <dbReference type="NCBI Taxonomy" id="2687306"/>
    <lineage>
        <taxon>Bacteria</taxon>
        <taxon>Pseudomonadati</taxon>
        <taxon>Pseudomonadota</taxon>
        <taxon>Alphaproteobacteria</taxon>
        <taxon>Acetobacterales</taxon>
        <taxon>Acetobacteraceae</taxon>
        <taxon>Plastoroseomonas</taxon>
    </lineage>
</organism>
<gene>
    <name evidence="1" type="ORF">GXW71_33665</name>
</gene>
<sequence length="71" mass="7807">MGPRVFTIIPVYRGSGEFTYLLVESDEEGTVDQSLTLTFDTLDEAETAKKALEQVDSAKDAARRVGPANER</sequence>
<dbReference type="EMBL" id="JAAGBB010000101">
    <property type="protein sequence ID" value="MBR0669346.1"/>
    <property type="molecule type" value="Genomic_DNA"/>
</dbReference>
<protein>
    <submittedName>
        <fullName evidence="1">Uncharacterized protein</fullName>
    </submittedName>
</protein>
<dbReference type="Proteomes" id="UP001196870">
    <property type="component" value="Unassembled WGS sequence"/>
</dbReference>
<keyword evidence="2" id="KW-1185">Reference proteome</keyword>
<evidence type="ECO:0000313" key="2">
    <source>
        <dbReference type="Proteomes" id="UP001196870"/>
    </source>
</evidence>